<dbReference type="AlphaFoldDB" id="A0A6G4X916"/>
<sequence>MSRMDIEKLMLELAETGASALVKCDGERLQQGGDAWTFVVTGGPLKEEGPVRRDDISLESSLENGLLALRDRGPQWHWLDKYLLGEE</sequence>
<dbReference type="Proteomes" id="UP000477722">
    <property type="component" value="Unassembled WGS sequence"/>
</dbReference>
<evidence type="ECO:0000313" key="2">
    <source>
        <dbReference type="Proteomes" id="UP000477722"/>
    </source>
</evidence>
<dbReference type="EMBL" id="JAAKZZ010000826">
    <property type="protein sequence ID" value="NGO73652.1"/>
    <property type="molecule type" value="Genomic_DNA"/>
</dbReference>
<keyword evidence="2" id="KW-1185">Reference proteome</keyword>
<gene>
    <name evidence="1" type="ORF">G5C65_36075</name>
</gene>
<dbReference type="RefSeq" id="WP_165303272.1">
    <property type="nucleotide sequence ID" value="NZ_JAAKZZ010000826.1"/>
</dbReference>
<proteinExistence type="predicted"/>
<protein>
    <submittedName>
        <fullName evidence="1">Uncharacterized protein</fullName>
    </submittedName>
</protein>
<comment type="caution">
    <text evidence="1">The sequence shown here is derived from an EMBL/GenBank/DDBJ whole genome shotgun (WGS) entry which is preliminary data.</text>
</comment>
<accession>A0A6G4X916</accession>
<organism evidence="1 2">
    <name type="scientific">Streptomyces boncukensis</name>
    <dbReference type="NCBI Taxonomy" id="2711219"/>
    <lineage>
        <taxon>Bacteria</taxon>
        <taxon>Bacillati</taxon>
        <taxon>Actinomycetota</taxon>
        <taxon>Actinomycetes</taxon>
        <taxon>Kitasatosporales</taxon>
        <taxon>Streptomycetaceae</taxon>
        <taxon>Streptomyces</taxon>
    </lineage>
</organism>
<name>A0A6G4X916_9ACTN</name>
<evidence type="ECO:0000313" key="1">
    <source>
        <dbReference type="EMBL" id="NGO73652.1"/>
    </source>
</evidence>
<reference evidence="1 2" key="1">
    <citation type="submission" date="2020-02" db="EMBL/GenBank/DDBJ databases">
        <title>Whole-genome analyses of novel actinobacteria.</title>
        <authorList>
            <person name="Sahin N."/>
            <person name="Tatar D."/>
        </authorList>
    </citation>
    <scope>NUCLEOTIDE SEQUENCE [LARGE SCALE GENOMIC DNA]</scope>
    <source>
        <strain evidence="1 2">SB3404</strain>
    </source>
</reference>